<keyword evidence="6 8" id="KW-0009">Actin-binding</keyword>
<name>A0A9W7GM55_9STRA</name>
<dbReference type="PIRSF" id="PIRSF038093">
    <property type="entry name" value="ARP2/3_su1"/>
    <property type="match status" value="1"/>
</dbReference>
<dbReference type="PANTHER" id="PTHR10709:SF2">
    <property type="entry name" value="ACTIN-RELATED PROTEIN 2_3 COMPLEX SUBUNIT"/>
    <property type="match status" value="1"/>
</dbReference>
<keyword evidence="4 9" id="KW-0853">WD repeat</keyword>
<dbReference type="Gene3D" id="2.130.10.10">
    <property type="entry name" value="YVTN repeat-like/Quinoprotein amine dehydrogenase"/>
    <property type="match status" value="1"/>
</dbReference>
<dbReference type="InterPro" id="IPR001680">
    <property type="entry name" value="WD40_rpt"/>
</dbReference>
<protein>
    <recommendedName>
        <fullName evidence="8">Actin-related protein 2/3 complex subunit</fullName>
    </recommendedName>
</protein>
<dbReference type="EMBL" id="BRYA01000381">
    <property type="protein sequence ID" value="GMI48232.1"/>
    <property type="molecule type" value="Genomic_DNA"/>
</dbReference>
<organism evidence="10 11">
    <name type="scientific">Triparma columacea</name>
    <dbReference type="NCBI Taxonomy" id="722753"/>
    <lineage>
        <taxon>Eukaryota</taxon>
        <taxon>Sar</taxon>
        <taxon>Stramenopiles</taxon>
        <taxon>Ochrophyta</taxon>
        <taxon>Bolidophyceae</taxon>
        <taxon>Parmales</taxon>
        <taxon>Triparmaceae</taxon>
        <taxon>Triparma</taxon>
    </lineage>
</organism>
<dbReference type="InterPro" id="IPR017383">
    <property type="entry name" value="ARPC1"/>
</dbReference>
<comment type="caution">
    <text evidence="10">The sequence shown here is derived from an EMBL/GenBank/DDBJ whole genome shotgun (WGS) entry which is preliminary data.</text>
</comment>
<dbReference type="Proteomes" id="UP001165065">
    <property type="component" value="Unassembled WGS sequence"/>
</dbReference>
<dbReference type="InterPro" id="IPR015943">
    <property type="entry name" value="WD40/YVTN_repeat-like_dom_sf"/>
</dbReference>
<dbReference type="SUPFAM" id="SSF50978">
    <property type="entry name" value="WD40 repeat-like"/>
    <property type="match status" value="1"/>
</dbReference>
<evidence type="ECO:0000256" key="9">
    <source>
        <dbReference type="PROSITE-ProRule" id="PRU00221"/>
    </source>
</evidence>
<proteinExistence type="inferred from homology"/>
<keyword evidence="11" id="KW-1185">Reference proteome</keyword>
<keyword evidence="5" id="KW-0677">Repeat</keyword>
<evidence type="ECO:0000313" key="11">
    <source>
        <dbReference type="Proteomes" id="UP001165065"/>
    </source>
</evidence>
<evidence type="ECO:0000256" key="5">
    <source>
        <dbReference type="ARBA" id="ARBA00022737"/>
    </source>
</evidence>
<dbReference type="AlphaFoldDB" id="A0A9W7GM55"/>
<dbReference type="GO" id="GO:0034314">
    <property type="term" value="P:Arp2/3 complex-mediated actin nucleation"/>
    <property type="evidence" value="ECO:0007669"/>
    <property type="project" value="UniProtKB-UniRule"/>
</dbReference>
<evidence type="ECO:0000256" key="1">
    <source>
        <dbReference type="ARBA" id="ARBA00004245"/>
    </source>
</evidence>
<evidence type="ECO:0000256" key="6">
    <source>
        <dbReference type="ARBA" id="ARBA00023203"/>
    </source>
</evidence>
<comment type="function">
    <text evidence="8">Functions as component of the Arp2/3 complex which is involved in regulation of actin polymerization and together with an activating nucleation-promoting factor (NPF) mediates the formation of branched actin networks.</text>
</comment>
<dbReference type="Pfam" id="PF00400">
    <property type="entry name" value="WD40"/>
    <property type="match status" value="4"/>
</dbReference>
<evidence type="ECO:0000313" key="10">
    <source>
        <dbReference type="EMBL" id="GMI48232.1"/>
    </source>
</evidence>
<comment type="subcellular location">
    <subcellularLocation>
        <location evidence="1">Cytoplasm</location>
        <location evidence="1">Cytoskeleton</location>
    </subcellularLocation>
</comment>
<dbReference type="InterPro" id="IPR036322">
    <property type="entry name" value="WD40_repeat_dom_sf"/>
</dbReference>
<evidence type="ECO:0000256" key="4">
    <source>
        <dbReference type="ARBA" id="ARBA00022574"/>
    </source>
</evidence>
<dbReference type="GO" id="GO:0005885">
    <property type="term" value="C:Arp2/3 protein complex"/>
    <property type="evidence" value="ECO:0007669"/>
    <property type="project" value="UniProtKB-UniRule"/>
</dbReference>
<feature type="repeat" description="WD" evidence="9">
    <location>
        <begin position="169"/>
        <end position="201"/>
    </location>
</feature>
<evidence type="ECO:0000256" key="8">
    <source>
        <dbReference type="PIRNR" id="PIRNR038093"/>
    </source>
</evidence>
<feature type="repeat" description="WD" evidence="9">
    <location>
        <begin position="78"/>
        <end position="119"/>
    </location>
</feature>
<keyword evidence="7 8" id="KW-0206">Cytoskeleton</keyword>
<sequence length="403" mass="44585">MQNPVLQKVSWGFFPYYPTFHRPMPKAIDLIDPVKGISAHAWNKDRTQLAVCPNDNTMMIYGNCQAPDKKDWKLLHTLDEHDLLISAIDWSPVTNLIVTCSHDRNSFVWTYDTSEAKWKPSLVILRIDRAALDVKWSPDGKKFAVASGAKCVPVCYFEAEHDWWVAKMIKKHRSTVLKVAWHPNSQILATGSSDFKCRVFSAFVRQIDNSQDSLNFTPKAFGEDCWEAGAYGWVDSVAWSPSGNTLAFSGHDSSIQFVDFTSAGDDAPVESIRFQQLPIQDCRFVSEAALVGVGHDMNPLLFSKSSGKWSFTRKLEEKKAVSAPSTAKATTGVAAARALFQSKTSKGQDTAKKTDKLETTHESAITCMQLMGGGNFSTTAADGKVVMWDINTLGVDMAALGIK</sequence>
<dbReference type="SMART" id="SM00320">
    <property type="entry name" value="WD40"/>
    <property type="match status" value="6"/>
</dbReference>
<keyword evidence="3 8" id="KW-0963">Cytoplasm</keyword>
<accession>A0A9W7GM55</accession>
<evidence type="ECO:0000256" key="7">
    <source>
        <dbReference type="ARBA" id="ARBA00023212"/>
    </source>
</evidence>
<dbReference type="PROSITE" id="PS50082">
    <property type="entry name" value="WD_REPEATS_2"/>
    <property type="match status" value="2"/>
</dbReference>
<comment type="similarity">
    <text evidence="2 8">Belongs to the WD repeat ARPC1 family.</text>
</comment>
<reference evidence="11" key="1">
    <citation type="journal article" date="2023" name="Commun. Biol.">
        <title>Genome analysis of Parmales, the sister group of diatoms, reveals the evolutionary specialization of diatoms from phago-mixotrophs to photoautotrophs.</title>
        <authorList>
            <person name="Ban H."/>
            <person name="Sato S."/>
            <person name="Yoshikawa S."/>
            <person name="Yamada K."/>
            <person name="Nakamura Y."/>
            <person name="Ichinomiya M."/>
            <person name="Sato N."/>
            <person name="Blanc-Mathieu R."/>
            <person name="Endo H."/>
            <person name="Kuwata A."/>
            <person name="Ogata H."/>
        </authorList>
    </citation>
    <scope>NUCLEOTIDE SEQUENCE [LARGE SCALE GENOMIC DNA]</scope>
</reference>
<evidence type="ECO:0000256" key="3">
    <source>
        <dbReference type="ARBA" id="ARBA00022490"/>
    </source>
</evidence>
<dbReference type="GO" id="GO:0051015">
    <property type="term" value="F:actin filament binding"/>
    <property type="evidence" value="ECO:0007669"/>
    <property type="project" value="TreeGrafter"/>
</dbReference>
<gene>
    <name evidence="10" type="ORF">TrCOL_g2936</name>
</gene>
<dbReference type="PANTHER" id="PTHR10709">
    <property type="entry name" value="ACTIN-RELATED PROTEIN 2/3 COMPLEX SUBUNIT 1"/>
    <property type="match status" value="1"/>
</dbReference>
<dbReference type="OrthoDB" id="406844at2759"/>
<evidence type="ECO:0000256" key="2">
    <source>
        <dbReference type="ARBA" id="ARBA00006260"/>
    </source>
</evidence>